<sequence>MSAPAMRLPAAVTFDTFGALAQDVQRHLAANPGSLRLDASRVRRFDSSAVALLLQACRLAHGQGRTAEFLGLPRGLLELAALYGVDGLLASAIFEG</sequence>
<proteinExistence type="predicted"/>
<evidence type="ECO:0000259" key="1">
    <source>
        <dbReference type="PROSITE" id="PS50801"/>
    </source>
</evidence>
<name>A0A7W5HED8_9BURK</name>
<dbReference type="PROSITE" id="PS50801">
    <property type="entry name" value="STAS"/>
    <property type="match status" value="1"/>
</dbReference>
<dbReference type="Proteomes" id="UP000584325">
    <property type="component" value="Unassembled WGS sequence"/>
</dbReference>
<dbReference type="InterPro" id="IPR002645">
    <property type="entry name" value="STAS_dom"/>
</dbReference>
<comment type="caution">
    <text evidence="2">The sequence shown here is derived from an EMBL/GenBank/DDBJ whole genome shotgun (WGS) entry which is preliminary data.</text>
</comment>
<evidence type="ECO:0000313" key="3">
    <source>
        <dbReference type="Proteomes" id="UP000584325"/>
    </source>
</evidence>
<reference evidence="2 3" key="1">
    <citation type="submission" date="2020-08" db="EMBL/GenBank/DDBJ databases">
        <title>Genomic Encyclopedia of Type Strains, Phase III (KMG-III): the genomes of soil and plant-associated and newly described type strains.</title>
        <authorList>
            <person name="Whitman W."/>
        </authorList>
    </citation>
    <scope>NUCLEOTIDE SEQUENCE [LARGE SCALE GENOMIC DNA]</scope>
    <source>
        <strain evidence="2 3">CECT 7753</strain>
    </source>
</reference>
<gene>
    <name evidence="2" type="ORF">FHS02_004955</name>
</gene>
<feature type="domain" description="STAS" evidence="1">
    <location>
        <begin position="1"/>
        <end position="96"/>
    </location>
</feature>
<dbReference type="EMBL" id="JACHXS010000011">
    <property type="protein sequence ID" value="MBB3224096.1"/>
    <property type="molecule type" value="Genomic_DNA"/>
</dbReference>
<evidence type="ECO:0000313" key="2">
    <source>
        <dbReference type="EMBL" id="MBB3224096.1"/>
    </source>
</evidence>
<protein>
    <submittedName>
        <fullName evidence="2">Phospholipid transport system transporter-binding protein</fullName>
    </submittedName>
</protein>
<dbReference type="RefSeq" id="WP_229422416.1">
    <property type="nucleotide sequence ID" value="NZ_CP040017.1"/>
</dbReference>
<dbReference type="SUPFAM" id="SSF52091">
    <property type="entry name" value="SpoIIaa-like"/>
    <property type="match status" value="1"/>
</dbReference>
<organism evidence="2 3">
    <name type="scientific">Pseudoduganella umbonata</name>
    <dbReference type="NCBI Taxonomy" id="864828"/>
    <lineage>
        <taxon>Bacteria</taxon>
        <taxon>Pseudomonadati</taxon>
        <taxon>Pseudomonadota</taxon>
        <taxon>Betaproteobacteria</taxon>
        <taxon>Burkholderiales</taxon>
        <taxon>Oxalobacteraceae</taxon>
        <taxon>Telluria group</taxon>
        <taxon>Pseudoduganella</taxon>
    </lineage>
</organism>
<dbReference type="AlphaFoldDB" id="A0A7W5HED8"/>
<dbReference type="Pfam" id="PF13466">
    <property type="entry name" value="STAS_2"/>
    <property type="match status" value="1"/>
</dbReference>
<dbReference type="CDD" id="cd07043">
    <property type="entry name" value="STAS_anti-anti-sigma_factors"/>
    <property type="match status" value="1"/>
</dbReference>
<accession>A0A7W5HED8</accession>
<dbReference type="Gene3D" id="3.30.750.24">
    <property type="entry name" value="STAS domain"/>
    <property type="match status" value="1"/>
</dbReference>
<dbReference type="InterPro" id="IPR036513">
    <property type="entry name" value="STAS_dom_sf"/>
</dbReference>
<dbReference type="InterPro" id="IPR058548">
    <property type="entry name" value="MlaB-like_STAS"/>
</dbReference>